<dbReference type="SUPFAM" id="SSF50249">
    <property type="entry name" value="Nucleic acid-binding proteins"/>
    <property type="match status" value="1"/>
</dbReference>
<reference evidence="4" key="1">
    <citation type="submission" date="2020-05" db="EMBL/GenBank/DDBJ databases">
        <authorList>
            <person name="Chiriac C."/>
            <person name="Salcher M."/>
            <person name="Ghai R."/>
            <person name="Kavagutti S V."/>
        </authorList>
    </citation>
    <scope>NUCLEOTIDE SEQUENCE</scope>
</reference>
<dbReference type="CDD" id="cd04496">
    <property type="entry name" value="SSB_OBF"/>
    <property type="match status" value="1"/>
</dbReference>
<feature type="region of interest" description="Disordered" evidence="3">
    <location>
        <begin position="90"/>
        <end position="119"/>
    </location>
</feature>
<dbReference type="PIRSF" id="PIRSF002070">
    <property type="entry name" value="SSB"/>
    <property type="match status" value="1"/>
</dbReference>
<gene>
    <name evidence="4" type="ORF">UFOVP749_38</name>
</gene>
<evidence type="ECO:0000256" key="1">
    <source>
        <dbReference type="ARBA" id="ARBA00023125"/>
    </source>
</evidence>
<dbReference type="EMBL" id="LR798344">
    <property type="protein sequence ID" value="CAB5225560.1"/>
    <property type="molecule type" value="Genomic_DNA"/>
</dbReference>
<name>A0A6J7X4S1_9CAUD</name>
<sequence length="119" mass="12898">MTVITTIVGNVGKDAVYKEGQSGKGFVSFSVGASVGWGEKKETLWFNVTKWNARPKLAEMVLKGTKITVVGELSTREHDGKTYLQINAQTVDPQSRSGGAAPQEAPTDNHDSWDSEVPF</sequence>
<organism evidence="4">
    <name type="scientific">uncultured Caudovirales phage</name>
    <dbReference type="NCBI Taxonomy" id="2100421"/>
    <lineage>
        <taxon>Viruses</taxon>
        <taxon>Duplodnaviria</taxon>
        <taxon>Heunggongvirae</taxon>
        <taxon>Uroviricota</taxon>
        <taxon>Caudoviricetes</taxon>
        <taxon>Peduoviridae</taxon>
        <taxon>Maltschvirus</taxon>
        <taxon>Maltschvirus maltsch</taxon>
    </lineage>
</organism>
<evidence type="ECO:0000256" key="3">
    <source>
        <dbReference type="SAM" id="MobiDB-lite"/>
    </source>
</evidence>
<dbReference type="InterPro" id="IPR012340">
    <property type="entry name" value="NA-bd_OB-fold"/>
</dbReference>
<protein>
    <recommendedName>
        <fullName evidence="2">Single-stranded DNA-binding protein</fullName>
    </recommendedName>
</protein>
<proteinExistence type="predicted"/>
<dbReference type="InterPro" id="IPR000424">
    <property type="entry name" value="Primosome_PriB/ssb"/>
</dbReference>
<accession>A0A6J7X4S1</accession>
<keyword evidence="1 2" id="KW-0238">DNA-binding</keyword>
<dbReference type="Gene3D" id="2.40.50.140">
    <property type="entry name" value="Nucleic acid-binding proteins"/>
    <property type="match status" value="1"/>
</dbReference>
<evidence type="ECO:0000256" key="2">
    <source>
        <dbReference type="PIRNR" id="PIRNR002070"/>
    </source>
</evidence>
<dbReference type="Pfam" id="PF00436">
    <property type="entry name" value="SSB"/>
    <property type="match status" value="1"/>
</dbReference>
<evidence type="ECO:0000313" key="4">
    <source>
        <dbReference type="EMBL" id="CAB5225560.1"/>
    </source>
</evidence>
<dbReference type="InterPro" id="IPR011344">
    <property type="entry name" value="ssDNA-bd"/>
</dbReference>
<dbReference type="PROSITE" id="PS50935">
    <property type="entry name" value="SSB"/>
    <property type="match status" value="1"/>
</dbReference>
<dbReference type="GO" id="GO:0006260">
    <property type="term" value="P:DNA replication"/>
    <property type="evidence" value="ECO:0007669"/>
    <property type="project" value="InterPro"/>
</dbReference>
<dbReference type="GO" id="GO:0003697">
    <property type="term" value="F:single-stranded DNA binding"/>
    <property type="evidence" value="ECO:0007669"/>
    <property type="project" value="InterPro"/>
</dbReference>